<dbReference type="InterPro" id="IPR000914">
    <property type="entry name" value="SBP_5_dom"/>
</dbReference>
<evidence type="ECO:0000313" key="10">
    <source>
        <dbReference type="Proteomes" id="UP000270025"/>
    </source>
</evidence>
<dbReference type="PANTHER" id="PTHR30290:SF10">
    <property type="entry name" value="PERIPLASMIC OLIGOPEPTIDE-BINDING PROTEIN-RELATED"/>
    <property type="match status" value="1"/>
</dbReference>
<dbReference type="GO" id="GO:1904680">
    <property type="term" value="F:peptide transmembrane transporter activity"/>
    <property type="evidence" value="ECO:0007669"/>
    <property type="project" value="TreeGrafter"/>
</dbReference>
<dbReference type="Gene3D" id="3.40.190.10">
    <property type="entry name" value="Periplasmic binding protein-like II"/>
    <property type="match status" value="1"/>
</dbReference>
<keyword evidence="6" id="KW-0653">Protein transport</keyword>
<dbReference type="PIRSF" id="PIRSF002741">
    <property type="entry name" value="MppA"/>
    <property type="match status" value="1"/>
</dbReference>
<accession>A0A3S4KZQ6</accession>
<evidence type="ECO:0000256" key="6">
    <source>
        <dbReference type="ARBA" id="ARBA00022927"/>
    </source>
</evidence>
<dbReference type="InterPro" id="IPR039424">
    <property type="entry name" value="SBP_5"/>
</dbReference>
<gene>
    <name evidence="9" type="primary">amiA</name>
    <name evidence="9" type="ORF">NCTC3166_00431</name>
</gene>
<feature type="chain" id="PRO_5039650012" evidence="7">
    <location>
        <begin position="22"/>
        <end position="661"/>
    </location>
</feature>
<dbReference type="GO" id="GO:0015031">
    <property type="term" value="P:protein transport"/>
    <property type="evidence" value="ECO:0007669"/>
    <property type="project" value="UniProtKB-KW"/>
</dbReference>
<evidence type="ECO:0000256" key="4">
    <source>
        <dbReference type="ARBA" id="ARBA00022729"/>
    </source>
</evidence>
<organism evidence="9 10">
    <name type="scientific">Streptococcus viridans</name>
    <dbReference type="NCBI Taxonomy" id="78535"/>
    <lineage>
        <taxon>Bacteria</taxon>
        <taxon>Bacillati</taxon>
        <taxon>Bacillota</taxon>
        <taxon>Bacilli</taxon>
        <taxon>Lactobacillales</taxon>
        <taxon>Streptococcaceae</taxon>
        <taxon>Streptococcus</taxon>
    </lineage>
</organism>
<dbReference type="SUPFAM" id="SSF53850">
    <property type="entry name" value="Periplasmic binding protein-like II"/>
    <property type="match status" value="1"/>
</dbReference>
<dbReference type="CDD" id="cd08504">
    <property type="entry name" value="PBP2_OppA"/>
    <property type="match status" value="1"/>
</dbReference>
<evidence type="ECO:0000313" key="9">
    <source>
        <dbReference type="EMBL" id="VED66643.1"/>
    </source>
</evidence>
<evidence type="ECO:0000256" key="5">
    <source>
        <dbReference type="ARBA" id="ARBA00022856"/>
    </source>
</evidence>
<keyword evidence="5" id="KW-0571">Peptide transport</keyword>
<dbReference type="GO" id="GO:0042597">
    <property type="term" value="C:periplasmic space"/>
    <property type="evidence" value="ECO:0007669"/>
    <property type="project" value="UniProtKB-ARBA"/>
</dbReference>
<comment type="subcellular location">
    <subcellularLocation>
        <location evidence="1">Cell membrane</location>
        <topology evidence="1">Lipid-anchor</topology>
    </subcellularLocation>
</comment>
<sequence length="661" mass="72981">MKKSKVFAFAGVTLLAATFLAACSGSKDSKSASKKDTTYGYVYTDDPTTLDYTVSSKASVHDITTNGVDGLLENDKYGNLVPSIAEDWSVSKDGLTYTYKIRKGVKWYDADGEEHGEVTAHDFVTGLKHAADKKSESLPLVKDSIKGLKDYSEGKISDFSEVGVKAVDDYTLEYTLNQPETFWNSKTTNGVLFPISTEFLKSKGDEFGQPGNVKSILFNGPFLLKSITSKSEITFEKNEDYWDKDNVHIDKIKFSYYDGSDQDSLARGFSDGSYTVARLFPASSNFASVEKKYKDNIYNTQPGAGVAVFGFNIDRQAYNHTSKTSDDQKSSTKKAILNKNFRQAITFALNRENYSAQVNGKEYAKAAIRNMYTAPAFVQVNGKDFGDVVADKLQTYGDQWSGVNLADGQNGLYSKEKAKAQFEKAKAELQKEGVQFPIHLDVPVAQNSTNFVSRMQSFKQSVEETLGTENVVVDLQMMDQDEVLNITLNVPSAAETDWDLQGLVGWNPDYDDPSTYLDTLQPSSPDQTKTYLGFAGGVDNASAKAVGLDEFAKLLDDAEKETQDVVTRYNKFAAAQAWLTDSALVIPTMTSSGAGTVVSKVVPFSGPSSQTGNKGSTYFKYVEVQDEPVTKKQYDQAREKWLKEKADSNKKAQQELEKHVK</sequence>
<protein>
    <submittedName>
        <fullName evidence="9">Oligopeptide ABC transporter binding protein</fullName>
    </submittedName>
</protein>
<dbReference type="KEGG" id="svf:NCTC3166_00431"/>
<dbReference type="Gene3D" id="3.10.105.10">
    <property type="entry name" value="Dipeptide-binding Protein, Domain 3"/>
    <property type="match status" value="1"/>
</dbReference>
<evidence type="ECO:0000256" key="3">
    <source>
        <dbReference type="ARBA" id="ARBA00022448"/>
    </source>
</evidence>
<dbReference type="InterPro" id="IPR030678">
    <property type="entry name" value="Peptide/Ni-bd"/>
</dbReference>
<proteinExistence type="inferred from homology"/>
<evidence type="ECO:0000256" key="1">
    <source>
        <dbReference type="ARBA" id="ARBA00004193"/>
    </source>
</evidence>
<dbReference type="Proteomes" id="UP000270025">
    <property type="component" value="Chromosome"/>
</dbReference>
<comment type="similarity">
    <text evidence="2">Belongs to the bacterial solute-binding protein 5 family.</text>
</comment>
<feature type="domain" description="Solute-binding protein family 5" evidence="8">
    <location>
        <begin position="80"/>
        <end position="524"/>
    </location>
</feature>
<dbReference type="InterPro" id="IPR023765">
    <property type="entry name" value="SBP_5_CS"/>
</dbReference>
<dbReference type="GO" id="GO:0043190">
    <property type="term" value="C:ATP-binding cassette (ABC) transporter complex"/>
    <property type="evidence" value="ECO:0007669"/>
    <property type="project" value="InterPro"/>
</dbReference>
<keyword evidence="4 7" id="KW-0732">Signal</keyword>
<keyword evidence="3" id="KW-0813">Transport</keyword>
<dbReference type="EMBL" id="LR134266">
    <property type="protein sequence ID" value="VED66643.1"/>
    <property type="molecule type" value="Genomic_DNA"/>
</dbReference>
<dbReference type="AlphaFoldDB" id="A0A3S4KZQ6"/>
<dbReference type="RefSeq" id="WP_126403803.1">
    <property type="nucleotide sequence ID" value="NZ_LR134266.1"/>
</dbReference>
<evidence type="ECO:0000259" key="8">
    <source>
        <dbReference type="Pfam" id="PF00496"/>
    </source>
</evidence>
<reference evidence="9 10" key="1">
    <citation type="submission" date="2018-12" db="EMBL/GenBank/DDBJ databases">
        <authorList>
            <consortium name="Pathogen Informatics"/>
        </authorList>
    </citation>
    <scope>NUCLEOTIDE SEQUENCE [LARGE SCALE GENOMIC DNA]</scope>
    <source>
        <strain evidence="9 10">NCTC3166</strain>
    </source>
</reference>
<dbReference type="PANTHER" id="PTHR30290">
    <property type="entry name" value="PERIPLASMIC BINDING COMPONENT OF ABC TRANSPORTER"/>
    <property type="match status" value="1"/>
</dbReference>
<evidence type="ECO:0000256" key="2">
    <source>
        <dbReference type="ARBA" id="ARBA00005695"/>
    </source>
</evidence>
<evidence type="ECO:0000256" key="7">
    <source>
        <dbReference type="SAM" id="SignalP"/>
    </source>
</evidence>
<dbReference type="PROSITE" id="PS01040">
    <property type="entry name" value="SBP_BACTERIAL_5"/>
    <property type="match status" value="1"/>
</dbReference>
<keyword evidence="10" id="KW-1185">Reference proteome</keyword>
<dbReference type="GO" id="GO:0015833">
    <property type="term" value="P:peptide transport"/>
    <property type="evidence" value="ECO:0007669"/>
    <property type="project" value="UniProtKB-KW"/>
</dbReference>
<name>A0A3S4KZQ6_9STRE</name>
<dbReference type="Pfam" id="PF00496">
    <property type="entry name" value="SBP_bac_5"/>
    <property type="match status" value="1"/>
</dbReference>
<feature type="signal peptide" evidence="7">
    <location>
        <begin position="1"/>
        <end position="21"/>
    </location>
</feature>
<dbReference type="PROSITE" id="PS51257">
    <property type="entry name" value="PROKAR_LIPOPROTEIN"/>
    <property type="match status" value="1"/>
</dbReference>
<dbReference type="Gene3D" id="3.90.76.10">
    <property type="entry name" value="Dipeptide-binding Protein, Domain 1"/>
    <property type="match status" value="1"/>
</dbReference>